<protein>
    <submittedName>
        <fullName evidence="1">Uncharacterized protein</fullName>
    </submittedName>
</protein>
<accession>A0A8S5N1E0</accession>
<proteinExistence type="predicted"/>
<reference evidence="1" key="1">
    <citation type="journal article" date="2021" name="Proc. Natl. Acad. Sci. U.S.A.">
        <title>A Catalog of Tens of Thousands of Viruses from Human Metagenomes Reveals Hidden Associations with Chronic Diseases.</title>
        <authorList>
            <person name="Tisza M.J."/>
            <person name="Buck C.B."/>
        </authorList>
    </citation>
    <scope>NUCLEOTIDE SEQUENCE</scope>
    <source>
        <strain evidence="1">CtOiG6</strain>
    </source>
</reference>
<sequence length="32" mass="3705">MNIFIRCQSLKKILRAATVPLGKKLLKTEMCR</sequence>
<dbReference type="EMBL" id="BK015038">
    <property type="protein sequence ID" value="DAD88252.1"/>
    <property type="molecule type" value="Genomic_DNA"/>
</dbReference>
<evidence type="ECO:0000313" key="1">
    <source>
        <dbReference type="EMBL" id="DAD88252.1"/>
    </source>
</evidence>
<name>A0A8S5N1E0_9CAUD</name>
<organism evidence="1">
    <name type="scientific">Siphoviridae sp. ctOiG6</name>
    <dbReference type="NCBI Taxonomy" id="2826313"/>
    <lineage>
        <taxon>Viruses</taxon>
        <taxon>Duplodnaviria</taxon>
        <taxon>Heunggongvirae</taxon>
        <taxon>Uroviricota</taxon>
        <taxon>Caudoviricetes</taxon>
    </lineage>
</organism>